<proteinExistence type="predicted"/>
<organism evidence="1 2">
    <name type="scientific">Saccharothrix mutabilis subsp. mutabilis</name>
    <dbReference type="NCBI Taxonomy" id="66855"/>
    <lineage>
        <taxon>Bacteria</taxon>
        <taxon>Bacillati</taxon>
        <taxon>Actinomycetota</taxon>
        <taxon>Actinomycetes</taxon>
        <taxon>Pseudonocardiales</taxon>
        <taxon>Pseudonocardiaceae</taxon>
        <taxon>Saccharothrix</taxon>
    </lineage>
</organism>
<dbReference type="Pfam" id="PF10824">
    <property type="entry name" value="T7SS_ESX_EspC"/>
    <property type="match status" value="1"/>
</dbReference>
<evidence type="ECO:0008006" key="3">
    <source>
        <dbReference type="Google" id="ProtNLM"/>
    </source>
</evidence>
<keyword evidence="2" id="KW-1185">Reference proteome</keyword>
<dbReference type="InterPro" id="IPR022536">
    <property type="entry name" value="EspC"/>
</dbReference>
<evidence type="ECO:0000313" key="1">
    <source>
        <dbReference type="EMBL" id="GAA0256289.1"/>
    </source>
</evidence>
<dbReference type="Proteomes" id="UP001500416">
    <property type="component" value="Unassembled WGS sequence"/>
</dbReference>
<comment type="caution">
    <text evidence="1">The sequence shown here is derived from an EMBL/GenBank/DDBJ whole genome shotgun (WGS) entry which is preliminary data.</text>
</comment>
<name>A0ABP3E9A1_9PSEU</name>
<protein>
    <recommendedName>
        <fullName evidence="3">Excreted virulence factor EspC (Type VII ESX diderm)</fullName>
    </recommendedName>
</protein>
<gene>
    <name evidence="1" type="ORF">GCM10010492_66500</name>
</gene>
<sequence>MSGFKATKADLDDHAKLLDGTLSSEVQEAVDAAGQVKLGAETMGVICQVYSFIFNDELDTARDLLSKLPEALDATGAELRASANLYDTTDQGERKTFDGMNG</sequence>
<accession>A0ABP3E9A1</accession>
<reference evidence="2" key="1">
    <citation type="journal article" date="2019" name="Int. J. Syst. Evol. Microbiol.">
        <title>The Global Catalogue of Microorganisms (GCM) 10K type strain sequencing project: providing services to taxonomists for standard genome sequencing and annotation.</title>
        <authorList>
            <consortium name="The Broad Institute Genomics Platform"/>
            <consortium name="The Broad Institute Genome Sequencing Center for Infectious Disease"/>
            <person name="Wu L."/>
            <person name="Ma J."/>
        </authorList>
    </citation>
    <scope>NUCLEOTIDE SEQUENCE [LARGE SCALE GENOMIC DNA]</scope>
    <source>
        <strain evidence="2">JCM 3380</strain>
    </source>
</reference>
<dbReference type="RefSeq" id="WP_343938453.1">
    <property type="nucleotide sequence ID" value="NZ_BAAABU010000024.1"/>
</dbReference>
<evidence type="ECO:0000313" key="2">
    <source>
        <dbReference type="Proteomes" id="UP001500416"/>
    </source>
</evidence>
<dbReference type="EMBL" id="BAAABU010000024">
    <property type="protein sequence ID" value="GAA0256289.1"/>
    <property type="molecule type" value="Genomic_DNA"/>
</dbReference>